<comment type="subcellular location">
    <subcellularLocation>
        <location evidence="1">Membrane</location>
        <topology evidence="1">Multi-pass membrane protein</topology>
    </subcellularLocation>
</comment>
<reference evidence="14 15" key="1">
    <citation type="submission" date="2022-12" db="EMBL/GenBank/DDBJ databases">
        <title>Chromosome-level genome of Tegillarca granosa.</title>
        <authorList>
            <person name="Kim J."/>
        </authorList>
    </citation>
    <scope>NUCLEOTIDE SEQUENCE [LARGE SCALE GENOMIC DNA]</scope>
    <source>
        <strain evidence="14">Teg-2019</strain>
        <tissue evidence="14">Adductor muscle</tissue>
    </source>
</reference>
<dbReference type="Gene3D" id="1.10.287.70">
    <property type="match status" value="1"/>
</dbReference>
<dbReference type="PANTHER" id="PTHR18966">
    <property type="entry name" value="IONOTROPIC GLUTAMATE RECEPTOR"/>
    <property type="match status" value="1"/>
</dbReference>
<keyword evidence="5" id="KW-0406">Ion transport</keyword>
<keyword evidence="2" id="KW-0813">Transport</keyword>
<dbReference type="EMBL" id="JARBDR010000214">
    <property type="protein sequence ID" value="KAJ8318253.1"/>
    <property type="molecule type" value="Genomic_DNA"/>
</dbReference>
<evidence type="ECO:0000256" key="8">
    <source>
        <dbReference type="ARBA" id="ARBA00023180"/>
    </source>
</evidence>
<dbReference type="InterPro" id="IPR015683">
    <property type="entry name" value="Ionotropic_Glu_rcpt"/>
</dbReference>
<gene>
    <name evidence="14" type="ORF">KUTeg_003344</name>
</gene>
<evidence type="ECO:0000256" key="11">
    <source>
        <dbReference type="SAM" id="Phobius"/>
    </source>
</evidence>
<feature type="domain" description="Ionotropic glutamate receptor L-glutamate and glycine-binding" evidence="13">
    <location>
        <begin position="145"/>
        <end position="206"/>
    </location>
</feature>
<evidence type="ECO:0000259" key="13">
    <source>
        <dbReference type="SMART" id="SM00918"/>
    </source>
</evidence>
<keyword evidence="3 11" id="KW-0812">Transmembrane</keyword>
<dbReference type="Pfam" id="PF10613">
    <property type="entry name" value="Lig_chan-Glu_bd"/>
    <property type="match status" value="1"/>
</dbReference>
<dbReference type="InterPro" id="IPR001320">
    <property type="entry name" value="Iontro_rcpt_C"/>
</dbReference>
<feature type="domain" description="Ionotropic glutamate receptor C-terminal" evidence="12">
    <location>
        <begin position="135"/>
        <end position="504"/>
    </location>
</feature>
<keyword evidence="6 11" id="KW-0472">Membrane</keyword>
<evidence type="ECO:0000256" key="6">
    <source>
        <dbReference type="ARBA" id="ARBA00023136"/>
    </source>
</evidence>
<organism evidence="14 15">
    <name type="scientific">Tegillarca granosa</name>
    <name type="common">Malaysian cockle</name>
    <name type="synonym">Anadara granosa</name>
    <dbReference type="NCBI Taxonomy" id="220873"/>
    <lineage>
        <taxon>Eukaryota</taxon>
        <taxon>Metazoa</taxon>
        <taxon>Spiralia</taxon>
        <taxon>Lophotrochozoa</taxon>
        <taxon>Mollusca</taxon>
        <taxon>Bivalvia</taxon>
        <taxon>Autobranchia</taxon>
        <taxon>Pteriomorphia</taxon>
        <taxon>Arcoida</taxon>
        <taxon>Arcoidea</taxon>
        <taxon>Arcidae</taxon>
        <taxon>Tegillarca</taxon>
    </lineage>
</organism>
<comment type="caution">
    <text evidence="14">The sequence shown here is derived from an EMBL/GenBank/DDBJ whole genome shotgun (WGS) entry which is preliminary data.</text>
</comment>
<evidence type="ECO:0000256" key="7">
    <source>
        <dbReference type="ARBA" id="ARBA00023170"/>
    </source>
</evidence>
<accession>A0ABQ9FRE6</accession>
<keyword evidence="4 11" id="KW-1133">Transmembrane helix</keyword>
<feature type="transmembrane region" description="Helical" evidence="11">
    <location>
        <begin position="260"/>
        <end position="289"/>
    </location>
</feature>
<dbReference type="SUPFAM" id="SSF53850">
    <property type="entry name" value="Periplasmic binding protein-like II"/>
    <property type="match status" value="1"/>
</dbReference>
<dbReference type="Gene3D" id="3.40.190.10">
    <property type="entry name" value="Periplasmic binding protein-like II"/>
    <property type="match status" value="1"/>
</dbReference>
<evidence type="ECO:0000256" key="2">
    <source>
        <dbReference type="ARBA" id="ARBA00022448"/>
    </source>
</evidence>
<proteinExistence type="predicted"/>
<keyword evidence="7" id="KW-0675">Receptor</keyword>
<dbReference type="SMART" id="SM00918">
    <property type="entry name" value="Lig_chan-Glu_bd"/>
    <property type="match status" value="1"/>
</dbReference>
<evidence type="ECO:0000313" key="14">
    <source>
        <dbReference type="EMBL" id="KAJ8318253.1"/>
    </source>
</evidence>
<sequence>MTIKLKFSPQYYQRKFNRRQESTQIFSQTRQLIKNNTTHFNETECCLYVDCTDQKRKLRETITNTIDKNQKKAISGHSIAYPRCNERDMVVDLSCNKISLHRYTDNVGYVTEFGNWTVKNRLKINIDDDDDRLPVLRVVTLPENPFVVKVNTSNGTVYTGLMFEALEYLSEHAGFRYSTKECKDGEYGAYNETSKTWSGCIADVVAGNSLVVVLMLKLGTADLIVGPLTATSERQTAVDFPVPYIGYSGLQMLKLKTKKVVFFFGDVLSVQIWSCIIGTVIITGILVTFYEKFRQPKETEITDLTEGFWFSISAIVYAGSGKTPCRISSRLIIAGYWFSCALIMSAFTANMAAFLTISRLDDRFDSIEKVAENYAINITVVKGTATMSYFKHMSTIEQDFADIWERLNILDDPRVLKMPVWDYPLGEKYIVIWKRMLGTGLMPSSSVAIEAVRKNKIVLVIDSAFVKNYVERNCDLEAPAKPFSSRPYGYALRKRSKYLDKFSKL</sequence>
<evidence type="ECO:0000256" key="4">
    <source>
        <dbReference type="ARBA" id="ARBA00022989"/>
    </source>
</evidence>
<evidence type="ECO:0000256" key="3">
    <source>
        <dbReference type="ARBA" id="ARBA00022692"/>
    </source>
</evidence>
<keyword evidence="15" id="KW-1185">Reference proteome</keyword>
<protein>
    <submittedName>
        <fullName evidence="14">Uncharacterized protein</fullName>
    </submittedName>
</protein>
<evidence type="ECO:0000256" key="5">
    <source>
        <dbReference type="ARBA" id="ARBA00023065"/>
    </source>
</evidence>
<keyword evidence="8" id="KW-0325">Glycoprotein</keyword>
<keyword evidence="9" id="KW-1071">Ligand-gated ion channel</keyword>
<evidence type="ECO:0000313" key="15">
    <source>
        <dbReference type="Proteomes" id="UP001217089"/>
    </source>
</evidence>
<feature type="transmembrane region" description="Helical" evidence="11">
    <location>
        <begin position="331"/>
        <end position="357"/>
    </location>
</feature>
<dbReference type="Proteomes" id="UP001217089">
    <property type="component" value="Unassembled WGS sequence"/>
</dbReference>
<evidence type="ECO:0000256" key="10">
    <source>
        <dbReference type="ARBA" id="ARBA00023303"/>
    </source>
</evidence>
<dbReference type="SMART" id="SM00079">
    <property type="entry name" value="PBPe"/>
    <property type="match status" value="1"/>
</dbReference>
<name>A0ABQ9FRE6_TEGGR</name>
<keyword evidence="10" id="KW-0407">Ion channel</keyword>
<evidence type="ECO:0000256" key="1">
    <source>
        <dbReference type="ARBA" id="ARBA00004141"/>
    </source>
</evidence>
<evidence type="ECO:0000256" key="9">
    <source>
        <dbReference type="ARBA" id="ARBA00023286"/>
    </source>
</evidence>
<dbReference type="Pfam" id="PF00060">
    <property type="entry name" value="Lig_chan"/>
    <property type="match status" value="1"/>
</dbReference>
<evidence type="ECO:0000259" key="12">
    <source>
        <dbReference type="SMART" id="SM00079"/>
    </source>
</evidence>
<dbReference type="InterPro" id="IPR019594">
    <property type="entry name" value="Glu/Gly-bd"/>
</dbReference>